<dbReference type="PANTHER" id="PTHR11102">
    <property type="entry name" value="SEL-1-LIKE PROTEIN"/>
    <property type="match status" value="1"/>
</dbReference>
<dbReference type="InterPro" id="IPR050767">
    <property type="entry name" value="Sel1_AlgK"/>
</dbReference>
<sequence length="251" mass="27338">MRRACRQGATLVLMVAALVAAPAGATARSDAEAAYALSRHYRGLTGLANDPQRAREELERAAQRQHLRAQVELAFLYLNGMPPVQRDLDAAYRWFLVAARRGSVAAACQLGDFHQQGWGGAKQSATLAVGWWQRTAGSADGCAAHSQFALYRAYLKGEGVPRNGARAMAWLEKAAESGDVRAQRALGRAYERGEGVPRDAGLARHWLRKSREGVAPHDDHEHDLPSFAGPLLFQKLAPFQPNRPPDGGNRP</sequence>
<evidence type="ECO:0000313" key="2">
    <source>
        <dbReference type="EMBL" id="RDI26193.1"/>
    </source>
</evidence>
<feature type="chain" id="PRO_5016636888" evidence="1">
    <location>
        <begin position="28"/>
        <end position="251"/>
    </location>
</feature>
<protein>
    <submittedName>
        <fullName evidence="2">TPR repeat protein</fullName>
    </submittedName>
</protein>
<evidence type="ECO:0000313" key="3">
    <source>
        <dbReference type="Proteomes" id="UP000255265"/>
    </source>
</evidence>
<keyword evidence="3" id="KW-1185">Reference proteome</keyword>
<dbReference type="InterPro" id="IPR006597">
    <property type="entry name" value="Sel1-like"/>
</dbReference>
<dbReference type="Proteomes" id="UP000255265">
    <property type="component" value="Unassembled WGS sequence"/>
</dbReference>
<comment type="caution">
    <text evidence="2">The sequence shown here is derived from an EMBL/GenBank/DDBJ whole genome shotgun (WGS) entry which is preliminary data.</text>
</comment>
<keyword evidence="1" id="KW-0732">Signal</keyword>
<reference evidence="2 3" key="1">
    <citation type="submission" date="2018-07" db="EMBL/GenBank/DDBJ databases">
        <title>Genomic Encyclopedia of Type Strains, Phase IV (KMG-IV): sequencing the most valuable type-strain genomes for metagenomic binning, comparative biology and taxonomic classification.</title>
        <authorList>
            <person name="Goeker M."/>
        </authorList>
    </citation>
    <scope>NUCLEOTIDE SEQUENCE [LARGE SCALE GENOMIC DNA]</scope>
    <source>
        <strain evidence="2 3">DSM 21352</strain>
    </source>
</reference>
<organism evidence="2 3">
    <name type="scientific">Pseudacidovorax intermedius</name>
    <dbReference type="NCBI Taxonomy" id="433924"/>
    <lineage>
        <taxon>Bacteria</taxon>
        <taxon>Pseudomonadati</taxon>
        <taxon>Pseudomonadota</taxon>
        <taxon>Betaproteobacteria</taxon>
        <taxon>Burkholderiales</taxon>
        <taxon>Comamonadaceae</taxon>
        <taxon>Pseudacidovorax</taxon>
    </lineage>
</organism>
<name>A0A370FIL8_9BURK</name>
<accession>A0A370FIL8</accession>
<feature type="signal peptide" evidence="1">
    <location>
        <begin position="1"/>
        <end position="27"/>
    </location>
</feature>
<dbReference type="InterPro" id="IPR011990">
    <property type="entry name" value="TPR-like_helical_dom_sf"/>
</dbReference>
<dbReference type="SUPFAM" id="SSF81901">
    <property type="entry name" value="HCP-like"/>
    <property type="match status" value="2"/>
</dbReference>
<dbReference type="EMBL" id="QQAV01000003">
    <property type="protein sequence ID" value="RDI26193.1"/>
    <property type="molecule type" value="Genomic_DNA"/>
</dbReference>
<dbReference type="SMART" id="SM00671">
    <property type="entry name" value="SEL1"/>
    <property type="match status" value="5"/>
</dbReference>
<dbReference type="AlphaFoldDB" id="A0A370FIL8"/>
<dbReference type="Gene3D" id="1.25.40.10">
    <property type="entry name" value="Tetratricopeptide repeat domain"/>
    <property type="match status" value="2"/>
</dbReference>
<dbReference type="PANTHER" id="PTHR11102:SF160">
    <property type="entry name" value="ERAD-ASSOCIATED E3 UBIQUITIN-PROTEIN LIGASE COMPONENT HRD3"/>
    <property type="match status" value="1"/>
</dbReference>
<proteinExistence type="predicted"/>
<dbReference type="Pfam" id="PF08238">
    <property type="entry name" value="Sel1"/>
    <property type="match status" value="5"/>
</dbReference>
<gene>
    <name evidence="2" type="ORF">DFR41_103350</name>
</gene>
<evidence type="ECO:0000256" key="1">
    <source>
        <dbReference type="SAM" id="SignalP"/>
    </source>
</evidence>